<dbReference type="CDD" id="cd17574">
    <property type="entry name" value="REC_OmpR"/>
    <property type="match status" value="1"/>
</dbReference>
<dbReference type="SMART" id="SM00267">
    <property type="entry name" value="GGDEF"/>
    <property type="match status" value="1"/>
</dbReference>
<proteinExistence type="predicted"/>
<dbReference type="PROSITE" id="PS50887">
    <property type="entry name" value="GGDEF"/>
    <property type="match status" value="1"/>
</dbReference>
<evidence type="ECO:0000313" key="3">
    <source>
        <dbReference type="EMBL" id="CBI08408.1"/>
    </source>
</evidence>
<dbReference type="EMBL" id="CABQ01000214">
    <property type="protein sequence ID" value="CBI08408.1"/>
    <property type="molecule type" value="Genomic_DNA"/>
</dbReference>
<dbReference type="GO" id="GO:0052621">
    <property type="term" value="F:diguanylate cyclase activity"/>
    <property type="evidence" value="ECO:0007669"/>
    <property type="project" value="TreeGrafter"/>
</dbReference>
<dbReference type="InterPro" id="IPR050469">
    <property type="entry name" value="Diguanylate_Cyclase"/>
</dbReference>
<protein>
    <submittedName>
        <fullName evidence="3">Response regulator receiver modulated diguanylate cyclase</fullName>
    </submittedName>
</protein>
<feature type="domain" description="GGDEF" evidence="2">
    <location>
        <begin position="169"/>
        <end position="304"/>
    </location>
</feature>
<dbReference type="NCBIfam" id="TIGR00254">
    <property type="entry name" value="GGDEF"/>
    <property type="match status" value="1"/>
</dbReference>
<dbReference type="CDD" id="cd01949">
    <property type="entry name" value="GGDEF"/>
    <property type="match status" value="1"/>
</dbReference>
<reference evidence="3" key="1">
    <citation type="submission" date="2009-10" db="EMBL/GenBank/DDBJ databases">
        <title>Diversity of trophic interactions inside an arsenic-rich microbial ecosystem.</title>
        <authorList>
            <person name="Bertin P.N."/>
            <person name="Heinrich-Salmeron A."/>
            <person name="Pelletier E."/>
            <person name="Goulhen-Chollet F."/>
            <person name="Arsene-Ploetze F."/>
            <person name="Gallien S."/>
            <person name="Calteau A."/>
            <person name="Vallenet D."/>
            <person name="Casiot C."/>
            <person name="Chane-Woon-Ming B."/>
            <person name="Giloteaux L."/>
            <person name="Barakat M."/>
            <person name="Bonnefoy V."/>
            <person name="Bruneel O."/>
            <person name="Chandler M."/>
            <person name="Cleiss J."/>
            <person name="Duran R."/>
            <person name="Elbaz-Poulichet F."/>
            <person name="Fonknechten N."/>
            <person name="Lauga B."/>
            <person name="Mornico D."/>
            <person name="Ortet P."/>
            <person name="Schaeffer C."/>
            <person name="Siguier P."/>
            <person name="Alexander Thil Smith A."/>
            <person name="Van Dorsselaer A."/>
            <person name="Weissenbach J."/>
            <person name="Medigue C."/>
            <person name="Le Paslier D."/>
        </authorList>
    </citation>
    <scope>NUCLEOTIDE SEQUENCE</scope>
</reference>
<dbReference type="Gene3D" id="3.40.50.2300">
    <property type="match status" value="1"/>
</dbReference>
<dbReference type="PANTHER" id="PTHR45138:SF9">
    <property type="entry name" value="DIGUANYLATE CYCLASE DGCM-RELATED"/>
    <property type="match status" value="1"/>
</dbReference>
<gene>
    <name evidence="3" type="ORF">CARN6_1869</name>
</gene>
<comment type="caution">
    <text evidence="3">The sequence shown here is derived from an EMBL/GenBank/DDBJ whole genome shotgun (WGS) entry which is preliminary data.</text>
</comment>
<dbReference type="InterPro" id="IPR000160">
    <property type="entry name" value="GGDEF_dom"/>
</dbReference>
<dbReference type="InterPro" id="IPR043128">
    <property type="entry name" value="Rev_trsase/Diguanyl_cyclase"/>
</dbReference>
<dbReference type="Gene3D" id="3.30.70.270">
    <property type="match status" value="1"/>
</dbReference>
<accession>E6QMD7</accession>
<dbReference type="InterPro" id="IPR029787">
    <property type="entry name" value="Nucleotide_cyclase"/>
</dbReference>
<dbReference type="GO" id="GO:0005886">
    <property type="term" value="C:plasma membrane"/>
    <property type="evidence" value="ECO:0007669"/>
    <property type="project" value="TreeGrafter"/>
</dbReference>
<feature type="domain" description="Response regulatory" evidence="1">
    <location>
        <begin position="2"/>
        <end position="119"/>
    </location>
</feature>
<evidence type="ECO:0000259" key="2">
    <source>
        <dbReference type="PROSITE" id="PS50887"/>
    </source>
</evidence>
<dbReference type="PROSITE" id="PS50110">
    <property type="entry name" value="RESPONSE_REGULATORY"/>
    <property type="match status" value="1"/>
</dbReference>
<dbReference type="GO" id="GO:1902201">
    <property type="term" value="P:negative regulation of bacterial-type flagellum-dependent cell motility"/>
    <property type="evidence" value="ECO:0007669"/>
    <property type="project" value="TreeGrafter"/>
</dbReference>
<dbReference type="Pfam" id="PF00072">
    <property type="entry name" value="Response_reg"/>
    <property type="match status" value="1"/>
</dbReference>
<dbReference type="SUPFAM" id="SSF55073">
    <property type="entry name" value="Nucleotide cyclase"/>
    <property type="match status" value="1"/>
</dbReference>
<organism evidence="3">
    <name type="scientific">mine drainage metagenome</name>
    <dbReference type="NCBI Taxonomy" id="410659"/>
    <lineage>
        <taxon>unclassified sequences</taxon>
        <taxon>metagenomes</taxon>
        <taxon>ecological metagenomes</taxon>
    </lineage>
</organism>
<dbReference type="InterPro" id="IPR011006">
    <property type="entry name" value="CheY-like_superfamily"/>
</dbReference>
<dbReference type="AlphaFoldDB" id="E6QMD7"/>
<dbReference type="SUPFAM" id="SSF52172">
    <property type="entry name" value="CheY-like"/>
    <property type="match status" value="1"/>
</dbReference>
<dbReference type="PANTHER" id="PTHR45138">
    <property type="entry name" value="REGULATORY COMPONENTS OF SENSORY TRANSDUCTION SYSTEM"/>
    <property type="match status" value="1"/>
</dbReference>
<sequence length="308" mass="34507">MKILVADDDPVSRRLMERLLQQSGYEVITAENGRQAADELARKGGPRLALIDWVMPELDGLSVCREVRKRHNDSYVYILLLTSKESSEDVVKGLGAGADDYLRKPCNPAELKARLHTGRRILQLEDKLVEAREEMRFKATHDALTSLWDRGAILALLRSELSRSAREHSSVSLLLCDIDHFKNINDKYGHQTGDEVLEEVSTRLLCGVRSHDAVGRYGGEEFLILLSGCSGEHLKERAECIRRYICDSPFLTNNGPISVSMSVGALAIENWGKSIPIEQYLKQADMALYRAKAAGRNRVDYADLPVVE</sequence>
<dbReference type="SMART" id="SM00448">
    <property type="entry name" value="REC"/>
    <property type="match status" value="1"/>
</dbReference>
<name>E6QMD7_9ZZZZ</name>
<dbReference type="GO" id="GO:0043709">
    <property type="term" value="P:cell adhesion involved in single-species biofilm formation"/>
    <property type="evidence" value="ECO:0007669"/>
    <property type="project" value="TreeGrafter"/>
</dbReference>
<dbReference type="GO" id="GO:0000160">
    <property type="term" value="P:phosphorelay signal transduction system"/>
    <property type="evidence" value="ECO:0007669"/>
    <property type="project" value="InterPro"/>
</dbReference>
<dbReference type="InterPro" id="IPR001789">
    <property type="entry name" value="Sig_transdc_resp-reg_receiver"/>
</dbReference>
<dbReference type="Pfam" id="PF00990">
    <property type="entry name" value="GGDEF"/>
    <property type="match status" value="1"/>
</dbReference>
<evidence type="ECO:0000259" key="1">
    <source>
        <dbReference type="PROSITE" id="PS50110"/>
    </source>
</evidence>
<dbReference type="FunFam" id="3.30.70.270:FF:000001">
    <property type="entry name" value="Diguanylate cyclase domain protein"/>
    <property type="match status" value="1"/>
</dbReference>